<dbReference type="AlphaFoldDB" id="A0A8H6WI67"/>
<organism evidence="11 12">
    <name type="scientific">Mycena chlorophos</name>
    <name type="common">Agaric fungus</name>
    <name type="synonym">Agaricus chlorophos</name>
    <dbReference type="NCBI Taxonomy" id="658473"/>
    <lineage>
        <taxon>Eukaryota</taxon>
        <taxon>Fungi</taxon>
        <taxon>Dikarya</taxon>
        <taxon>Basidiomycota</taxon>
        <taxon>Agaricomycotina</taxon>
        <taxon>Agaricomycetes</taxon>
        <taxon>Agaricomycetidae</taxon>
        <taxon>Agaricales</taxon>
        <taxon>Marasmiineae</taxon>
        <taxon>Mycenaceae</taxon>
        <taxon>Mycena</taxon>
    </lineage>
</organism>
<feature type="compositionally biased region" description="Acidic residues" evidence="9">
    <location>
        <begin position="260"/>
        <end position="281"/>
    </location>
</feature>
<dbReference type="InterPro" id="IPR036236">
    <property type="entry name" value="Znf_C2H2_sf"/>
</dbReference>
<evidence type="ECO:0000313" key="11">
    <source>
        <dbReference type="EMBL" id="KAF7318557.1"/>
    </source>
</evidence>
<dbReference type="GO" id="GO:0031519">
    <property type="term" value="C:PcG protein complex"/>
    <property type="evidence" value="ECO:0007669"/>
    <property type="project" value="TreeGrafter"/>
</dbReference>
<dbReference type="GO" id="GO:0000785">
    <property type="term" value="C:chromatin"/>
    <property type="evidence" value="ECO:0007669"/>
    <property type="project" value="TreeGrafter"/>
</dbReference>
<name>A0A8H6WI67_MYCCL</name>
<evidence type="ECO:0000256" key="5">
    <source>
        <dbReference type="ARBA" id="ARBA00022833"/>
    </source>
</evidence>
<sequence>MPSPTVVLPSIHEMFPDYLLAAKPPSASAPAANTAAPQPPPPAPFLGGLPPRNHYLPAPMPPPLTLRFAFDAHPPSSPSSSPTLLRSPTSTGSTVADGDRDGDSAESASDGQLSNEDDDDDDDGSSSPTSTRKHICPQCGKRFNRPSSLRIHVNTHTGATPFRCPYPNCGRAFNVNSNMRRHYRNHSAALSAAAGAVAARPGSSCASTFSACSTADTINLGQSHRLVAQSSAGATTSAPRVHPYQLRAPVLPRATISIPDADDESVSDGVSMDDEEEDDGDGDYKPGKGVPGLQIWSKSGGRTHACGQCGKRFKRPSSLKIHFNTHIRATPFLCPYPTCGRKYKVKSNLRRHQRFNHLQLDPLSPSTTTTAPASGSRALANSPSTTQQPLVPVSLPVHPYMQMTRPQPRPRPPRMPPPSYHDPHARKPSRCSSPAAAESPSFRDLVHGNEAECLGFYARARA</sequence>
<dbReference type="GO" id="GO:0000981">
    <property type="term" value="F:DNA-binding transcription factor activity, RNA polymerase II-specific"/>
    <property type="evidence" value="ECO:0007669"/>
    <property type="project" value="TreeGrafter"/>
</dbReference>
<feature type="compositionally biased region" description="Polar residues" evidence="9">
    <location>
        <begin position="379"/>
        <end position="389"/>
    </location>
</feature>
<keyword evidence="5" id="KW-0862">Zinc</keyword>
<dbReference type="FunFam" id="3.30.160.60:FF:000100">
    <property type="entry name" value="Zinc finger 45-like"/>
    <property type="match status" value="1"/>
</dbReference>
<evidence type="ECO:0000256" key="2">
    <source>
        <dbReference type="ARBA" id="ARBA00022723"/>
    </source>
</evidence>
<keyword evidence="3" id="KW-0677">Repeat</keyword>
<evidence type="ECO:0000256" key="4">
    <source>
        <dbReference type="ARBA" id="ARBA00022771"/>
    </source>
</evidence>
<proteinExistence type="predicted"/>
<comment type="caution">
    <text evidence="11">The sequence shown here is derived from an EMBL/GenBank/DDBJ whole genome shotgun (WGS) entry which is preliminary data.</text>
</comment>
<evidence type="ECO:0000256" key="3">
    <source>
        <dbReference type="ARBA" id="ARBA00022737"/>
    </source>
</evidence>
<feature type="region of interest" description="Disordered" evidence="9">
    <location>
        <begin position="255"/>
        <end position="301"/>
    </location>
</feature>
<protein>
    <recommendedName>
        <fullName evidence="10">C2H2-type domain-containing protein</fullName>
    </recommendedName>
</protein>
<dbReference type="GO" id="GO:0005667">
    <property type="term" value="C:transcription regulator complex"/>
    <property type="evidence" value="ECO:0007669"/>
    <property type="project" value="TreeGrafter"/>
</dbReference>
<dbReference type="OrthoDB" id="3063424at2759"/>
<reference evidence="11" key="1">
    <citation type="submission" date="2020-05" db="EMBL/GenBank/DDBJ databases">
        <title>Mycena genomes resolve the evolution of fungal bioluminescence.</title>
        <authorList>
            <person name="Tsai I.J."/>
        </authorList>
    </citation>
    <scope>NUCLEOTIDE SEQUENCE</scope>
    <source>
        <strain evidence="11">110903Hualien_Pintung</strain>
    </source>
</reference>
<gene>
    <name evidence="11" type="ORF">HMN09_00366000</name>
</gene>
<feature type="compositionally biased region" description="Low complexity" evidence="9">
    <location>
        <begin position="78"/>
        <end position="94"/>
    </location>
</feature>
<dbReference type="Proteomes" id="UP000613580">
    <property type="component" value="Unassembled WGS sequence"/>
</dbReference>
<dbReference type="InterPro" id="IPR013087">
    <property type="entry name" value="Znf_C2H2_type"/>
</dbReference>
<comment type="subcellular location">
    <subcellularLocation>
        <location evidence="1">Nucleus</location>
    </subcellularLocation>
</comment>
<evidence type="ECO:0000256" key="8">
    <source>
        <dbReference type="PROSITE-ProRule" id="PRU00042"/>
    </source>
</evidence>
<keyword evidence="12" id="KW-1185">Reference proteome</keyword>
<evidence type="ECO:0000256" key="6">
    <source>
        <dbReference type="ARBA" id="ARBA00023125"/>
    </source>
</evidence>
<dbReference type="Pfam" id="PF00096">
    <property type="entry name" value="zf-C2H2"/>
    <property type="match status" value="4"/>
</dbReference>
<dbReference type="FunFam" id="3.30.160.60:FF:001450">
    <property type="entry name" value="zinc finger protein 774"/>
    <property type="match status" value="1"/>
</dbReference>
<dbReference type="SUPFAM" id="SSF57667">
    <property type="entry name" value="beta-beta-alpha zinc fingers"/>
    <property type="match status" value="2"/>
</dbReference>
<evidence type="ECO:0000313" key="12">
    <source>
        <dbReference type="Proteomes" id="UP000613580"/>
    </source>
</evidence>
<dbReference type="PANTHER" id="PTHR14003">
    <property type="entry name" value="TRANSCRIPTIONAL REPRESSOR PROTEIN YY"/>
    <property type="match status" value="1"/>
</dbReference>
<dbReference type="Gene3D" id="3.30.160.60">
    <property type="entry name" value="Classic Zinc Finger"/>
    <property type="match status" value="4"/>
</dbReference>
<feature type="compositionally biased region" description="Low complexity" evidence="9">
    <location>
        <begin position="23"/>
        <end position="36"/>
    </location>
</feature>
<keyword evidence="7" id="KW-0539">Nucleus</keyword>
<feature type="domain" description="C2H2-type" evidence="10">
    <location>
        <begin position="304"/>
        <end position="331"/>
    </location>
</feature>
<dbReference type="GO" id="GO:0000978">
    <property type="term" value="F:RNA polymerase II cis-regulatory region sequence-specific DNA binding"/>
    <property type="evidence" value="ECO:0007669"/>
    <property type="project" value="TreeGrafter"/>
</dbReference>
<feature type="domain" description="C2H2-type" evidence="10">
    <location>
        <begin position="332"/>
        <end position="362"/>
    </location>
</feature>
<dbReference type="GO" id="GO:0008270">
    <property type="term" value="F:zinc ion binding"/>
    <property type="evidence" value="ECO:0007669"/>
    <property type="project" value="UniProtKB-KW"/>
</dbReference>
<feature type="compositionally biased region" description="Low complexity" evidence="9">
    <location>
        <begin position="364"/>
        <end position="376"/>
    </location>
</feature>
<feature type="compositionally biased region" description="Acidic residues" evidence="9">
    <location>
        <begin position="115"/>
        <end position="124"/>
    </location>
</feature>
<keyword evidence="6" id="KW-0238">DNA-binding</keyword>
<dbReference type="PROSITE" id="PS00028">
    <property type="entry name" value="ZINC_FINGER_C2H2_1"/>
    <property type="match status" value="4"/>
</dbReference>
<dbReference type="PROSITE" id="PS50157">
    <property type="entry name" value="ZINC_FINGER_C2H2_2"/>
    <property type="match status" value="4"/>
</dbReference>
<feature type="domain" description="C2H2-type" evidence="10">
    <location>
        <begin position="162"/>
        <end position="191"/>
    </location>
</feature>
<evidence type="ECO:0000259" key="10">
    <source>
        <dbReference type="PROSITE" id="PS50157"/>
    </source>
</evidence>
<dbReference type="PANTHER" id="PTHR14003:SF20">
    <property type="entry name" value="FINGER DOMAIN PROTEIN, PUTATIVE (AFU_ORTHOLOGUE AFUA_4G10380)-RELATED"/>
    <property type="match status" value="1"/>
</dbReference>
<feature type="region of interest" description="Disordered" evidence="9">
    <location>
        <begin position="357"/>
        <end position="443"/>
    </location>
</feature>
<feature type="compositionally biased region" description="Pro residues" evidence="9">
    <location>
        <begin position="407"/>
        <end position="420"/>
    </location>
</feature>
<feature type="domain" description="C2H2-type" evidence="10">
    <location>
        <begin position="134"/>
        <end position="161"/>
    </location>
</feature>
<dbReference type="EMBL" id="JACAZE010000004">
    <property type="protein sequence ID" value="KAF7318557.1"/>
    <property type="molecule type" value="Genomic_DNA"/>
</dbReference>
<keyword evidence="4 8" id="KW-0863">Zinc-finger</keyword>
<dbReference type="SMART" id="SM00355">
    <property type="entry name" value="ZnF_C2H2"/>
    <property type="match status" value="4"/>
</dbReference>
<evidence type="ECO:0000256" key="1">
    <source>
        <dbReference type="ARBA" id="ARBA00004123"/>
    </source>
</evidence>
<accession>A0A8H6WI67</accession>
<evidence type="ECO:0000256" key="9">
    <source>
        <dbReference type="SAM" id="MobiDB-lite"/>
    </source>
</evidence>
<evidence type="ECO:0000256" key="7">
    <source>
        <dbReference type="ARBA" id="ARBA00023242"/>
    </source>
</evidence>
<keyword evidence="2" id="KW-0479">Metal-binding</keyword>
<feature type="region of interest" description="Disordered" evidence="9">
    <location>
        <begin position="23"/>
        <end position="139"/>
    </location>
</feature>